<dbReference type="Pfam" id="PF06985">
    <property type="entry name" value="HET"/>
    <property type="match status" value="1"/>
</dbReference>
<dbReference type="EMBL" id="ML978369">
    <property type="protein sequence ID" value="KAF2023201.1"/>
    <property type="molecule type" value="Genomic_DNA"/>
</dbReference>
<name>A0A9P4GWL9_9PLEO</name>
<keyword evidence="4" id="KW-1185">Reference proteome</keyword>
<evidence type="ECO:0000259" key="2">
    <source>
        <dbReference type="Pfam" id="PF06985"/>
    </source>
</evidence>
<sequence length="529" mass="58746">MATPTYLYLPLQDEGSTRVLLLEPATEHNARLVASLQHVRIAQDHGVSKETHYPGDVPHSNRFPYDAISYAWGDEPSTAALEVYGNSEPALIAIKPNVDIMLRYLRSTSRQRCLWIDALCTNQSDLKEKADQVKFMGEIYGQAKGVVIWPGPPSSSRPGFDRFFEDLRRWTIQEVVPAKQATILCGRFGIDFMVFAKNAWLLAQRQPFFKAMFSGILRKLWMMYKLRKALGTDALTDTLSLLVEFAPAECSNEHDRIYALNGLADIKAPVSYTDPIEDVFIRYADMHIRRGNLAILNSSGAFRSSSSSIPSWVPNWHNLPGYTPLATEVVPQKYDNLKIRDMAAPEIHAPDGKVTLNVNGTKLGTVSRIGDGSNNPTCGGDLLPLFRRPGSRGITDLFVSTMTLGTMTRRTNALSPDHPWLYDPHAEYSPGLTSILAQLIREERDLNSGAAWTNKDEADLQAKASKISEGLKAVFKDLTYGPSPLQFDLRSDTNSTFGSGDQTPTKDGPYGRNVQAKEFIDILCRTVAG</sequence>
<reference evidence="3" key="1">
    <citation type="journal article" date="2020" name="Stud. Mycol.">
        <title>101 Dothideomycetes genomes: a test case for predicting lifestyles and emergence of pathogens.</title>
        <authorList>
            <person name="Haridas S."/>
            <person name="Albert R."/>
            <person name="Binder M."/>
            <person name="Bloem J."/>
            <person name="Labutti K."/>
            <person name="Salamov A."/>
            <person name="Andreopoulos B."/>
            <person name="Baker S."/>
            <person name="Barry K."/>
            <person name="Bills G."/>
            <person name="Bluhm B."/>
            <person name="Cannon C."/>
            <person name="Castanera R."/>
            <person name="Culley D."/>
            <person name="Daum C."/>
            <person name="Ezra D."/>
            <person name="Gonzalez J."/>
            <person name="Henrissat B."/>
            <person name="Kuo A."/>
            <person name="Liang C."/>
            <person name="Lipzen A."/>
            <person name="Lutzoni F."/>
            <person name="Magnuson J."/>
            <person name="Mondo S."/>
            <person name="Nolan M."/>
            <person name="Ohm R."/>
            <person name="Pangilinan J."/>
            <person name="Park H.-J."/>
            <person name="Ramirez L."/>
            <person name="Alfaro M."/>
            <person name="Sun H."/>
            <person name="Tritt A."/>
            <person name="Yoshinaga Y."/>
            <person name="Zwiers L.-H."/>
            <person name="Turgeon B."/>
            <person name="Goodwin S."/>
            <person name="Spatafora J."/>
            <person name="Crous P."/>
            <person name="Grigoriev I."/>
        </authorList>
    </citation>
    <scope>NUCLEOTIDE SEQUENCE</scope>
    <source>
        <strain evidence="3">CBS 110217</strain>
    </source>
</reference>
<dbReference type="PANTHER" id="PTHR24148:SF73">
    <property type="entry name" value="HET DOMAIN PROTEIN (AFU_ORTHOLOGUE AFUA_8G01020)"/>
    <property type="match status" value="1"/>
</dbReference>
<dbReference type="AlphaFoldDB" id="A0A9P4GWL9"/>
<accession>A0A9P4GWL9</accession>
<dbReference type="PANTHER" id="PTHR24148">
    <property type="entry name" value="ANKYRIN REPEAT DOMAIN-CONTAINING PROTEIN 39 HOMOLOG-RELATED"/>
    <property type="match status" value="1"/>
</dbReference>
<feature type="region of interest" description="Disordered" evidence="1">
    <location>
        <begin position="489"/>
        <end position="511"/>
    </location>
</feature>
<organism evidence="3 4">
    <name type="scientific">Setomelanomma holmii</name>
    <dbReference type="NCBI Taxonomy" id="210430"/>
    <lineage>
        <taxon>Eukaryota</taxon>
        <taxon>Fungi</taxon>
        <taxon>Dikarya</taxon>
        <taxon>Ascomycota</taxon>
        <taxon>Pezizomycotina</taxon>
        <taxon>Dothideomycetes</taxon>
        <taxon>Pleosporomycetidae</taxon>
        <taxon>Pleosporales</taxon>
        <taxon>Pleosporineae</taxon>
        <taxon>Phaeosphaeriaceae</taxon>
        <taxon>Setomelanomma</taxon>
    </lineage>
</organism>
<dbReference type="Proteomes" id="UP000799777">
    <property type="component" value="Unassembled WGS sequence"/>
</dbReference>
<gene>
    <name evidence="3" type="ORF">EK21DRAFT_95099</name>
</gene>
<dbReference type="OrthoDB" id="2157530at2759"/>
<feature type="compositionally biased region" description="Polar residues" evidence="1">
    <location>
        <begin position="492"/>
        <end position="505"/>
    </location>
</feature>
<comment type="caution">
    <text evidence="3">The sequence shown here is derived from an EMBL/GenBank/DDBJ whole genome shotgun (WGS) entry which is preliminary data.</text>
</comment>
<dbReference type="InterPro" id="IPR010730">
    <property type="entry name" value="HET"/>
</dbReference>
<evidence type="ECO:0000256" key="1">
    <source>
        <dbReference type="SAM" id="MobiDB-lite"/>
    </source>
</evidence>
<protein>
    <recommendedName>
        <fullName evidence="2">Heterokaryon incompatibility domain-containing protein</fullName>
    </recommendedName>
</protein>
<proteinExistence type="predicted"/>
<evidence type="ECO:0000313" key="3">
    <source>
        <dbReference type="EMBL" id="KAF2023201.1"/>
    </source>
</evidence>
<feature type="domain" description="Heterokaryon incompatibility" evidence="2">
    <location>
        <begin position="65"/>
        <end position="174"/>
    </location>
</feature>
<dbReference type="InterPro" id="IPR052895">
    <property type="entry name" value="HetReg/Transcr_Mod"/>
</dbReference>
<evidence type="ECO:0000313" key="4">
    <source>
        <dbReference type="Proteomes" id="UP000799777"/>
    </source>
</evidence>